<dbReference type="PANTHER" id="PTHR23253:SF9">
    <property type="entry name" value="EUKARYOTIC TRANSLATION INITIATION FACTOR 4 GAMMA 2"/>
    <property type="match status" value="1"/>
</dbReference>
<dbReference type="Gene3D" id="1.25.40.180">
    <property type="match status" value="1"/>
</dbReference>
<dbReference type="EMBL" id="QXFZ01000530">
    <property type="protein sequence ID" value="KAE9112973.1"/>
    <property type="molecule type" value="Genomic_DNA"/>
</dbReference>
<evidence type="ECO:0000313" key="23">
    <source>
        <dbReference type="Proteomes" id="UP000488956"/>
    </source>
</evidence>
<dbReference type="Proteomes" id="UP000476176">
    <property type="component" value="Unassembled WGS sequence"/>
</dbReference>
<dbReference type="EMBL" id="QXGC01000424">
    <property type="protein sequence ID" value="KAE9236219.1"/>
    <property type="molecule type" value="Genomic_DNA"/>
</dbReference>
<dbReference type="Pfam" id="PF02854">
    <property type="entry name" value="MIF4G"/>
    <property type="match status" value="1"/>
</dbReference>
<evidence type="ECO:0000313" key="7">
    <source>
        <dbReference type="EMBL" id="KAE9008591.1"/>
    </source>
</evidence>
<evidence type="ECO:0000313" key="15">
    <source>
        <dbReference type="Proteomes" id="UP000429523"/>
    </source>
</evidence>
<feature type="domain" description="MIF4G" evidence="5">
    <location>
        <begin position="255"/>
        <end position="477"/>
    </location>
</feature>
<evidence type="ECO:0000313" key="19">
    <source>
        <dbReference type="Proteomes" id="UP000440732"/>
    </source>
</evidence>
<evidence type="ECO:0000313" key="6">
    <source>
        <dbReference type="EMBL" id="KAE8938196.1"/>
    </source>
</evidence>
<feature type="region of interest" description="Disordered" evidence="4">
    <location>
        <begin position="481"/>
        <end position="535"/>
    </location>
</feature>
<dbReference type="EMBL" id="QXGF01000578">
    <property type="protein sequence ID" value="KAE8938196.1"/>
    <property type="molecule type" value="Genomic_DNA"/>
</dbReference>
<comment type="similarity">
    <text evidence="1">Belongs to the eukaryotic initiation factor 4G family.</text>
</comment>
<feature type="compositionally biased region" description="Low complexity" evidence="4">
    <location>
        <begin position="16"/>
        <end position="40"/>
    </location>
</feature>
<dbReference type="Proteomes" id="UP000440367">
    <property type="component" value="Unassembled WGS sequence"/>
</dbReference>
<keyword evidence="16" id="KW-1185">Reference proteome</keyword>
<dbReference type="Proteomes" id="UP000437068">
    <property type="component" value="Unassembled WGS sequence"/>
</dbReference>
<evidence type="ECO:0000313" key="8">
    <source>
        <dbReference type="EMBL" id="KAE9112973.1"/>
    </source>
</evidence>
<evidence type="ECO:0000313" key="14">
    <source>
        <dbReference type="EMBL" id="KAE9312610.1"/>
    </source>
</evidence>
<evidence type="ECO:0000256" key="1">
    <source>
        <dbReference type="ARBA" id="ARBA00005775"/>
    </source>
</evidence>
<evidence type="ECO:0000313" key="21">
    <source>
        <dbReference type="Proteomes" id="UP000460718"/>
    </source>
</evidence>
<dbReference type="EMBL" id="QXGE01000433">
    <property type="protein sequence ID" value="KAE9312610.1"/>
    <property type="molecule type" value="Genomic_DNA"/>
</dbReference>
<dbReference type="Proteomes" id="UP000441208">
    <property type="component" value="Unassembled WGS sequence"/>
</dbReference>
<dbReference type="SMART" id="SM00543">
    <property type="entry name" value="MIF4G"/>
    <property type="match status" value="1"/>
</dbReference>
<evidence type="ECO:0000313" key="20">
    <source>
        <dbReference type="Proteomes" id="UP000441208"/>
    </source>
</evidence>
<dbReference type="InterPro" id="IPR016024">
    <property type="entry name" value="ARM-type_fold"/>
</dbReference>
<dbReference type="Proteomes" id="UP000440732">
    <property type="component" value="Unassembled WGS sequence"/>
</dbReference>
<evidence type="ECO:0000313" key="11">
    <source>
        <dbReference type="EMBL" id="KAE9212550.1"/>
    </source>
</evidence>
<evidence type="ECO:0000313" key="13">
    <source>
        <dbReference type="EMBL" id="KAE9236219.1"/>
    </source>
</evidence>
<dbReference type="EMBL" id="QXGA01000457">
    <property type="protein sequence ID" value="KAE9145643.1"/>
    <property type="molecule type" value="Genomic_DNA"/>
</dbReference>
<dbReference type="GO" id="GO:0003743">
    <property type="term" value="F:translation initiation factor activity"/>
    <property type="evidence" value="ECO:0007669"/>
    <property type="project" value="UniProtKB-KW"/>
</dbReference>
<evidence type="ECO:0000313" key="17">
    <source>
        <dbReference type="Proteomes" id="UP000437068"/>
    </source>
</evidence>
<comment type="caution">
    <text evidence="7">The sequence shown here is derived from an EMBL/GenBank/DDBJ whole genome shotgun (WGS) entry which is preliminary data.</text>
</comment>
<evidence type="ECO:0000313" key="18">
    <source>
        <dbReference type="Proteomes" id="UP000440367"/>
    </source>
</evidence>
<evidence type="ECO:0000313" key="12">
    <source>
        <dbReference type="EMBL" id="KAE9233484.1"/>
    </source>
</evidence>
<dbReference type="AlphaFoldDB" id="A0A6A3KMK6"/>
<evidence type="ECO:0000313" key="16">
    <source>
        <dbReference type="Proteomes" id="UP000433483"/>
    </source>
</evidence>
<name>A0A6A3KMK6_9STRA</name>
<dbReference type="Proteomes" id="UP000429523">
    <property type="component" value="Unassembled WGS sequence"/>
</dbReference>
<dbReference type="Proteomes" id="UP000488956">
    <property type="component" value="Unassembled WGS sequence"/>
</dbReference>
<dbReference type="SUPFAM" id="SSF48371">
    <property type="entry name" value="ARM repeat"/>
    <property type="match status" value="1"/>
</dbReference>
<keyword evidence="2" id="KW-0396">Initiation factor</keyword>
<keyword evidence="3" id="KW-0648">Protein biosynthesis</keyword>
<evidence type="ECO:0000259" key="5">
    <source>
        <dbReference type="SMART" id="SM00543"/>
    </source>
</evidence>
<dbReference type="GO" id="GO:0016281">
    <property type="term" value="C:eukaryotic translation initiation factor 4F complex"/>
    <property type="evidence" value="ECO:0007669"/>
    <property type="project" value="TreeGrafter"/>
</dbReference>
<proteinExistence type="inferred from homology"/>
<evidence type="ECO:0000313" key="10">
    <source>
        <dbReference type="EMBL" id="KAE9145643.1"/>
    </source>
</evidence>
<evidence type="ECO:0000313" key="22">
    <source>
        <dbReference type="Proteomes" id="UP000476176"/>
    </source>
</evidence>
<dbReference type="InterPro" id="IPR003890">
    <property type="entry name" value="MIF4G-like_typ-3"/>
</dbReference>
<dbReference type="EMBL" id="QXFX01000436">
    <property type="protein sequence ID" value="KAE9115745.1"/>
    <property type="molecule type" value="Genomic_DNA"/>
</dbReference>
<sequence>MSKLNPNAGEWVPTFSAPAASPTKSSAAASPVKEPAAADPAPAPKSEADAPAATAAAASAAAPANSKTALERAAEFGHDAALNEDGEPISYEGYSPLHDRFIYSKEYLLAFRPLGDRVLKGIPDVVRSPTPPKKVGAKVKGRLVYTVAELLQFQPLYEMMPEDFTWADTIGADAVMGDNKKVKNKKDKNRQQRGNVMAYDASLVCYFNPTEYAAAMNMGLYTGPPAEENANGTDSKNKAPAIEPVNPVEEAISAKRRISTLLDDVNPDTVSSILESFMGITISCTHTLQEIITLLFDHAIANPSLSNAYAKLCTGMSERTPEFKDGAKTINFRRILLTKCYEALIEEPDNQSLHLSNKKGGNHGQNGAAQHSWRRKCMLQNVGFVGELFRRQLLTENIMHVCVAMMLDDEVKPQAEVIEAACGLLNQVGDLLDGSSPASRRTMDEYFAVLVRIQENCPLPDSVKKLITELKTVRAGGWITDRQENSSASSTPAASPAKPTDIENDGTAKSPVSISDSVSAPTAAAVLSPSKSRDA</sequence>
<accession>A0A6A3KMK6</accession>
<evidence type="ECO:0000256" key="2">
    <source>
        <dbReference type="ARBA" id="ARBA00022540"/>
    </source>
</evidence>
<dbReference type="EMBL" id="QXGD01000571">
    <property type="protein sequence ID" value="KAE9233484.1"/>
    <property type="molecule type" value="Genomic_DNA"/>
</dbReference>
<feature type="compositionally biased region" description="Polar residues" evidence="4">
    <location>
        <begin position="510"/>
        <end position="520"/>
    </location>
</feature>
<feature type="region of interest" description="Disordered" evidence="4">
    <location>
        <begin position="1"/>
        <end position="61"/>
    </location>
</feature>
<evidence type="ECO:0000313" key="9">
    <source>
        <dbReference type="EMBL" id="KAE9115745.1"/>
    </source>
</evidence>
<evidence type="ECO:0000256" key="3">
    <source>
        <dbReference type="ARBA" id="ARBA00022917"/>
    </source>
</evidence>
<organism evidence="7 21">
    <name type="scientific">Phytophthora fragariae</name>
    <dbReference type="NCBI Taxonomy" id="53985"/>
    <lineage>
        <taxon>Eukaryota</taxon>
        <taxon>Sar</taxon>
        <taxon>Stramenopiles</taxon>
        <taxon>Oomycota</taxon>
        <taxon>Peronosporomycetes</taxon>
        <taxon>Peronosporales</taxon>
        <taxon>Peronosporaceae</taxon>
        <taxon>Phytophthora</taxon>
    </lineage>
</organism>
<dbReference type="Proteomes" id="UP000460718">
    <property type="component" value="Unassembled WGS sequence"/>
</dbReference>
<dbReference type="EMBL" id="QXGB01000504">
    <property type="protein sequence ID" value="KAE9212550.1"/>
    <property type="molecule type" value="Genomic_DNA"/>
</dbReference>
<dbReference type="Proteomes" id="UP000433483">
    <property type="component" value="Unassembled WGS sequence"/>
</dbReference>
<evidence type="ECO:0000256" key="4">
    <source>
        <dbReference type="SAM" id="MobiDB-lite"/>
    </source>
</evidence>
<dbReference type="GO" id="GO:0003729">
    <property type="term" value="F:mRNA binding"/>
    <property type="evidence" value="ECO:0007669"/>
    <property type="project" value="TreeGrafter"/>
</dbReference>
<protein>
    <recommendedName>
        <fullName evidence="5">MIF4G domain-containing protein</fullName>
    </recommendedName>
</protein>
<dbReference type="OrthoDB" id="514777at2759"/>
<feature type="compositionally biased region" description="Low complexity" evidence="4">
    <location>
        <begin position="49"/>
        <end position="61"/>
    </location>
</feature>
<dbReference type="PANTHER" id="PTHR23253">
    <property type="entry name" value="EUKARYOTIC TRANSLATION INITIATION FACTOR 4 GAMMA"/>
    <property type="match status" value="1"/>
</dbReference>
<dbReference type="EMBL" id="QXFW01000563">
    <property type="protein sequence ID" value="KAE9008591.1"/>
    <property type="molecule type" value="Genomic_DNA"/>
</dbReference>
<gene>
    <name evidence="14" type="ORF">PF001_g9140</name>
    <name evidence="12" type="ORF">PF002_g12065</name>
    <name evidence="13" type="ORF">PF004_g8910</name>
    <name evidence="11" type="ORF">PF005_g10550</name>
    <name evidence="10" type="ORF">PF006_g9521</name>
    <name evidence="8" type="ORF">PF007_g10891</name>
    <name evidence="6" type="ORF">PF009_g11911</name>
    <name evidence="9" type="ORF">PF010_g9214</name>
    <name evidence="7" type="ORF">PF011_g10647</name>
</gene>
<feature type="compositionally biased region" description="Low complexity" evidence="4">
    <location>
        <begin position="486"/>
        <end position="499"/>
    </location>
</feature>
<reference evidence="21 22" key="1">
    <citation type="submission" date="2018-09" db="EMBL/GenBank/DDBJ databases">
        <title>Genomic investigation of the strawberry pathogen Phytophthora fragariae indicates pathogenicity is determined by transcriptional variation in three key races.</title>
        <authorList>
            <person name="Adams T.M."/>
            <person name="Armitage A.D."/>
            <person name="Sobczyk M.K."/>
            <person name="Bates H.J."/>
            <person name="Dunwell J.M."/>
            <person name="Nellist C.F."/>
            <person name="Harrison R.J."/>
        </authorList>
    </citation>
    <scope>NUCLEOTIDE SEQUENCE [LARGE SCALE GENOMIC DNA]</scope>
    <source>
        <strain evidence="14 17">A4</strain>
        <strain evidence="12 18">BC-1</strain>
        <strain evidence="13 22">BC-23</strain>
        <strain evidence="11 16">NOV-27</strain>
        <strain evidence="10 19">NOV-5</strain>
        <strain evidence="8 20">NOV-71</strain>
        <strain evidence="6 15">NOV-9</strain>
        <strain evidence="9 23">ONT-3</strain>
        <strain evidence="7 21">SCRP245</strain>
    </source>
</reference>